<keyword evidence="2" id="KW-0489">Methyltransferase</keyword>
<dbReference type="GO" id="GO:0003677">
    <property type="term" value="F:DNA binding"/>
    <property type="evidence" value="ECO:0007669"/>
    <property type="project" value="InterPro"/>
</dbReference>
<dbReference type="Pfam" id="PF02384">
    <property type="entry name" value="N6_Mtase"/>
    <property type="match status" value="1"/>
</dbReference>
<dbReference type="InterPro" id="IPR029063">
    <property type="entry name" value="SAM-dependent_MTases_sf"/>
</dbReference>
<dbReference type="SUPFAM" id="SSF53335">
    <property type="entry name" value="S-adenosyl-L-methionine-dependent methyltransferases"/>
    <property type="match status" value="1"/>
</dbReference>
<keyword evidence="2" id="KW-0614">Plasmid</keyword>
<dbReference type="InterPro" id="IPR003356">
    <property type="entry name" value="DNA_methylase_A-5"/>
</dbReference>
<evidence type="ECO:0000313" key="2">
    <source>
        <dbReference type="EMBL" id="ARE27196.1"/>
    </source>
</evidence>
<organism evidence="2 3">
    <name type="scientific">Lactococcus lactis subsp. cremoris</name>
    <name type="common">Streptococcus cremoris</name>
    <dbReference type="NCBI Taxonomy" id="1359"/>
    <lineage>
        <taxon>Bacteria</taxon>
        <taxon>Bacillati</taxon>
        <taxon>Bacillota</taxon>
        <taxon>Bacilli</taxon>
        <taxon>Lactobacillales</taxon>
        <taxon>Streptococcaceae</taxon>
        <taxon>Lactococcus</taxon>
    </lineage>
</organism>
<keyword evidence="2" id="KW-0808">Transferase</keyword>
<proteinExistence type="predicted"/>
<protein>
    <submittedName>
        <fullName evidence="2">N-6 DNA methylase</fullName>
    </submittedName>
</protein>
<evidence type="ECO:0000259" key="1">
    <source>
        <dbReference type="Pfam" id="PF02384"/>
    </source>
</evidence>
<dbReference type="GO" id="GO:0008170">
    <property type="term" value="F:N-methyltransferase activity"/>
    <property type="evidence" value="ECO:0007669"/>
    <property type="project" value="InterPro"/>
</dbReference>
<dbReference type="Proteomes" id="UP000191806">
    <property type="component" value="Plasmid pJM1A"/>
</dbReference>
<dbReference type="GO" id="GO:0032259">
    <property type="term" value="P:methylation"/>
    <property type="evidence" value="ECO:0007669"/>
    <property type="project" value="UniProtKB-KW"/>
</dbReference>
<dbReference type="EMBL" id="CP016746">
    <property type="protein sequence ID" value="ARE27196.1"/>
    <property type="molecule type" value="Genomic_DNA"/>
</dbReference>
<feature type="domain" description="DNA methylase adenine-specific" evidence="1">
    <location>
        <begin position="50"/>
        <end position="160"/>
    </location>
</feature>
<geneLocation type="plasmid" evidence="3">
    <name>pmpjm1</name>
</geneLocation>
<accession>A0A1V0PDD1</accession>
<dbReference type="RefSeq" id="WP_063280735.1">
    <property type="nucleotide sequence ID" value="NZ_CP016746.2"/>
</dbReference>
<evidence type="ECO:0000313" key="3">
    <source>
        <dbReference type="Proteomes" id="UP000191806"/>
    </source>
</evidence>
<dbReference type="AlphaFoldDB" id="A0A1V0PDD1"/>
<gene>
    <name evidence="2" type="ORF">LLJM1_04265</name>
</gene>
<sequence>MTFTTKQINNLLGIEDCLKAPEVLMKAMLNPKKREHLFNDFLKIEKDLSYDWFQDYYEEEQSQRKTFKQEFTPTSIAKLISQIVSDGKDASSFLDPSAGNGGMLIQSWIENTTPLINPSHYWFVAQEISERSIPYLIFNFAIRGWNGLIYHGDTLERKFKNVFFIQNSNDDWFKHSEVNVVPRTISVQDKEWLEIDCFYGEEIKHIESKNINSLDNKKIETAS</sequence>
<reference evidence="2 3" key="1">
    <citation type="journal article" date="2017" name="BMC Genomics">
        <title>Comparative and functional genomics of the Lactococcus lactis taxon; insights into evolution and niche adaptation.</title>
        <authorList>
            <person name="Kelleher P."/>
            <person name="Bottacini F."/>
            <person name="Mahony J."/>
            <person name="Kilcawley K.N."/>
            <person name="van Sinderen D."/>
        </authorList>
    </citation>
    <scope>NUCLEOTIDE SEQUENCE [LARGE SCALE GENOMIC DNA]</scope>
    <source>
        <strain evidence="2 3">JM1</strain>
        <plasmid evidence="3">pmpjm1</plasmid>
    </source>
</reference>
<name>A0A1V0PDD1_LACLC</name>
<dbReference type="Gene3D" id="3.40.50.150">
    <property type="entry name" value="Vaccinia Virus protein VP39"/>
    <property type="match status" value="1"/>
</dbReference>